<dbReference type="PROSITE" id="PS50887">
    <property type="entry name" value="GGDEF"/>
    <property type="match status" value="1"/>
</dbReference>
<evidence type="ECO:0000313" key="5">
    <source>
        <dbReference type="Proteomes" id="UP000623269"/>
    </source>
</evidence>
<evidence type="ECO:0000259" key="3">
    <source>
        <dbReference type="PROSITE" id="PS50887"/>
    </source>
</evidence>
<dbReference type="InterPro" id="IPR043128">
    <property type="entry name" value="Rev_trsase/Diguanyl_cyclase"/>
</dbReference>
<feature type="transmembrane region" description="Helical" evidence="2">
    <location>
        <begin position="62"/>
        <end position="85"/>
    </location>
</feature>
<dbReference type="InterPro" id="IPR029787">
    <property type="entry name" value="Nucleotide_cyclase"/>
</dbReference>
<dbReference type="Pfam" id="PF00990">
    <property type="entry name" value="GGDEF"/>
    <property type="match status" value="1"/>
</dbReference>
<keyword evidence="1" id="KW-0175">Coiled coil</keyword>
<dbReference type="Proteomes" id="UP000623269">
    <property type="component" value="Unassembled WGS sequence"/>
</dbReference>
<keyword evidence="2" id="KW-1133">Transmembrane helix</keyword>
<feature type="transmembrane region" description="Helical" evidence="2">
    <location>
        <begin position="92"/>
        <end position="112"/>
    </location>
</feature>
<reference evidence="4" key="1">
    <citation type="submission" date="2020-12" db="EMBL/GenBank/DDBJ databases">
        <title>M. sibirica DSM 26468T genome.</title>
        <authorList>
            <person name="Thieme N."/>
            <person name="Rettenmaier R."/>
            <person name="Zverlov V."/>
            <person name="Liebl W."/>
        </authorList>
    </citation>
    <scope>NUCLEOTIDE SEQUENCE</scope>
    <source>
        <strain evidence="4">DSM 26468</strain>
    </source>
</reference>
<dbReference type="InterPro" id="IPR052163">
    <property type="entry name" value="DGC-Regulatory_Protein"/>
</dbReference>
<dbReference type="CDD" id="cd01949">
    <property type="entry name" value="GGDEF"/>
    <property type="match status" value="1"/>
</dbReference>
<dbReference type="SMART" id="SM00267">
    <property type="entry name" value="GGDEF"/>
    <property type="match status" value="1"/>
</dbReference>
<comment type="caution">
    <text evidence="4">The sequence shown here is derived from an EMBL/GenBank/DDBJ whole genome shotgun (WGS) entry which is preliminary data.</text>
</comment>
<keyword evidence="2" id="KW-0812">Transmembrane</keyword>
<accession>A0A8J7KTX3</accession>
<dbReference type="InterPro" id="IPR000160">
    <property type="entry name" value="GGDEF_dom"/>
</dbReference>
<keyword evidence="2" id="KW-0472">Membrane</keyword>
<dbReference type="SUPFAM" id="SSF55073">
    <property type="entry name" value="Nucleotide cyclase"/>
    <property type="match status" value="1"/>
</dbReference>
<dbReference type="AlphaFoldDB" id="A0A8J7KTX3"/>
<dbReference type="RefSeq" id="WP_197662084.1">
    <property type="nucleotide sequence ID" value="NZ_JAEAGR010000014.1"/>
</dbReference>
<feature type="coiled-coil region" evidence="1">
    <location>
        <begin position="153"/>
        <end position="190"/>
    </location>
</feature>
<dbReference type="Gene3D" id="3.30.70.270">
    <property type="match status" value="1"/>
</dbReference>
<keyword evidence="5" id="KW-1185">Reference proteome</keyword>
<dbReference type="PANTHER" id="PTHR46663:SF2">
    <property type="entry name" value="GGDEF DOMAIN-CONTAINING PROTEIN"/>
    <property type="match status" value="1"/>
</dbReference>
<feature type="transmembrane region" description="Helical" evidence="2">
    <location>
        <begin position="29"/>
        <end position="50"/>
    </location>
</feature>
<proteinExistence type="predicted"/>
<feature type="transmembrane region" description="Helical" evidence="2">
    <location>
        <begin position="118"/>
        <end position="135"/>
    </location>
</feature>
<evidence type="ECO:0000256" key="2">
    <source>
        <dbReference type="SAM" id="Phobius"/>
    </source>
</evidence>
<dbReference type="EMBL" id="JAEAGR010000014">
    <property type="protein sequence ID" value="MBH1941841.1"/>
    <property type="molecule type" value="Genomic_DNA"/>
</dbReference>
<feature type="domain" description="GGDEF" evidence="3">
    <location>
        <begin position="225"/>
        <end position="358"/>
    </location>
</feature>
<sequence length="358" mass="41929">MRVEVRKKNVNNENNEQIGMKSRIVIHRINLILAVSLYLIMMILIVRLANVKGIWVKVFGLYFYRSVLNGVLAQIQVMLAIWIVLNPIKNSFAVAFSLCLLASFGAIRAFVFEGNTDAIPGIVVPVSAIFIIMIIKRYWIKLNYRIHEVTKQKEEIKKLYEKDLINNKQLKQQNDQLRIYNRIMKENEERLQHIAYYDSLTDIPNRKMTIDQLDFLTQPPLANKMNFIFVYIDLDDFKKINDTMGHNVGDIVLQKVICRWKDKLHRMDMLGRLGGDEFALIIRRELVDRELFEYTESFKKALEEPIVIEQHEFYIKASFGIAKFPKDGCDTTKLLINADIALYQAKKSGKNNIRFYRE</sequence>
<evidence type="ECO:0000313" key="4">
    <source>
        <dbReference type="EMBL" id="MBH1941841.1"/>
    </source>
</evidence>
<protein>
    <submittedName>
        <fullName evidence="4">GGDEF domain-containing protein</fullName>
    </submittedName>
</protein>
<gene>
    <name evidence="4" type="ORF">I5677_13135</name>
</gene>
<name>A0A8J7KTX3_9FIRM</name>
<dbReference type="NCBIfam" id="TIGR00254">
    <property type="entry name" value="GGDEF"/>
    <property type="match status" value="1"/>
</dbReference>
<evidence type="ECO:0000256" key="1">
    <source>
        <dbReference type="SAM" id="Coils"/>
    </source>
</evidence>
<organism evidence="4 5">
    <name type="scientific">Mobilitalea sibirica</name>
    <dbReference type="NCBI Taxonomy" id="1462919"/>
    <lineage>
        <taxon>Bacteria</taxon>
        <taxon>Bacillati</taxon>
        <taxon>Bacillota</taxon>
        <taxon>Clostridia</taxon>
        <taxon>Lachnospirales</taxon>
        <taxon>Lachnospiraceae</taxon>
        <taxon>Mobilitalea</taxon>
    </lineage>
</organism>
<dbReference type="PANTHER" id="PTHR46663">
    <property type="entry name" value="DIGUANYLATE CYCLASE DGCT-RELATED"/>
    <property type="match status" value="1"/>
</dbReference>